<dbReference type="InterPro" id="IPR002656">
    <property type="entry name" value="Acyl_transf_3_dom"/>
</dbReference>
<dbReference type="GO" id="GO:0016747">
    <property type="term" value="F:acyltransferase activity, transferring groups other than amino-acyl groups"/>
    <property type="evidence" value="ECO:0007669"/>
    <property type="project" value="InterPro"/>
</dbReference>
<keyword evidence="3" id="KW-0012">Acyltransferase</keyword>
<accession>A0A5C6U280</accession>
<feature type="transmembrane region" description="Helical" evidence="1">
    <location>
        <begin position="161"/>
        <end position="182"/>
    </location>
</feature>
<evidence type="ECO:0000256" key="1">
    <source>
        <dbReference type="SAM" id="Phobius"/>
    </source>
</evidence>
<dbReference type="InterPro" id="IPR050623">
    <property type="entry name" value="Glucan_succinyl_AcylTrfase"/>
</dbReference>
<keyword evidence="3" id="KW-0808">Transferase</keyword>
<keyword evidence="1" id="KW-0472">Membrane</keyword>
<dbReference type="Pfam" id="PF01757">
    <property type="entry name" value="Acyl_transf_3"/>
    <property type="match status" value="1"/>
</dbReference>
<keyword evidence="1" id="KW-0812">Transmembrane</keyword>
<evidence type="ECO:0000313" key="4">
    <source>
        <dbReference type="Proteomes" id="UP000321832"/>
    </source>
</evidence>
<evidence type="ECO:0000313" key="3">
    <source>
        <dbReference type="EMBL" id="TXC67007.1"/>
    </source>
</evidence>
<proteinExistence type="predicted"/>
<dbReference type="EMBL" id="VOPW01000001">
    <property type="protein sequence ID" value="TXC67007.1"/>
    <property type="molecule type" value="Genomic_DNA"/>
</dbReference>
<protein>
    <submittedName>
        <fullName evidence="3">Acyltransferase family protein</fullName>
    </submittedName>
</protein>
<feature type="transmembrane region" description="Helical" evidence="1">
    <location>
        <begin position="81"/>
        <end position="104"/>
    </location>
</feature>
<reference evidence="3 4" key="1">
    <citation type="submission" date="2019-08" db="EMBL/GenBank/DDBJ databases">
        <authorList>
            <person name="Khan S.A."/>
            <person name="Jeon C.O."/>
            <person name="Jeong S.E."/>
        </authorList>
    </citation>
    <scope>NUCLEOTIDE SEQUENCE [LARGE SCALE GENOMIC DNA]</scope>
    <source>
        <strain evidence="4">IMCC1728</strain>
    </source>
</reference>
<keyword evidence="1" id="KW-1133">Transmembrane helix</keyword>
<keyword evidence="4" id="KW-1185">Reference proteome</keyword>
<dbReference type="AlphaFoldDB" id="A0A5C6U280"/>
<feature type="transmembrane region" description="Helical" evidence="1">
    <location>
        <begin position="202"/>
        <end position="223"/>
    </location>
</feature>
<feature type="domain" description="Acyltransferase 3" evidence="2">
    <location>
        <begin position="74"/>
        <end position="219"/>
    </location>
</feature>
<dbReference type="Proteomes" id="UP000321832">
    <property type="component" value="Unassembled WGS sequence"/>
</dbReference>
<organism evidence="3 4">
    <name type="scientific">Piscinibacter aquaticus</name>
    <dbReference type="NCBI Taxonomy" id="392597"/>
    <lineage>
        <taxon>Bacteria</taxon>
        <taxon>Pseudomonadati</taxon>
        <taxon>Pseudomonadota</taxon>
        <taxon>Betaproteobacteria</taxon>
        <taxon>Burkholderiales</taxon>
        <taxon>Sphaerotilaceae</taxon>
        <taxon>Piscinibacter</taxon>
    </lineage>
</organism>
<comment type="caution">
    <text evidence="3">The sequence shown here is derived from an EMBL/GenBank/DDBJ whole genome shotgun (WGS) entry which is preliminary data.</text>
</comment>
<feature type="transmembrane region" description="Helical" evidence="1">
    <location>
        <begin position="116"/>
        <end position="140"/>
    </location>
</feature>
<dbReference type="PANTHER" id="PTHR36927">
    <property type="entry name" value="BLR4337 PROTEIN"/>
    <property type="match status" value="1"/>
</dbReference>
<evidence type="ECO:0000259" key="2">
    <source>
        <dbReference type="Pfam" id="PF01757"/>
    </source>
</evidence>
<name>A0A5C6U280_9BURK</name>
<gene>
    <name evidence="3" type="ORF">FSC37_18265</name>
</gene>
<sequence length="254" mass="28255">MATRCSFKVECITFNSEPLAFVWRGKPRPPRRPAACAGERRGSEGVRYRIRRTTADRLLPMRRGKIHPMSQRTYFIDRLRVVLTALVIVHHTAITYGGSGGWFYREVTDGSTASSLMLTLLCAVNQAFFMGMFFLIAGYFTPTSLARKGTLHFLHDRLLRLGVPLLVFGFVLGPLTEALAGAAKGRAILDGWLGALSQGRFVIGPLWFAFALLIFALGYVAGVGRAAIKAPPRNPCRAMSVGWVLHSRWVRRRC</sequence>